<dbReference type="EMBL" id="VTTN01000002">
    <property type="protein sequence ID" value="KAA0597223.1"/>
    <property type="molecule type" value="Genomic_DNA"/>
</dbReference>
<protein>
    <submittedName>
        <fullName evidence="2">Uncharacterized protein</fullName>
    </submittedName>
</protein>
<evidence type="ECO:0000313" key="2">
    <source>
        <dbReference type="EMBL" id="KAA0597223.1"/>
    </source>
</evidence>
<comment type="caution">
    <text evidence="2">The sequence shown here is derived from an EMBL/GenBank/DDBJ whole genome shotgun (WGS) entry which is preliminary data.</text>
</comment>
<accession>A0A5A9GS99</accession>
<dbReference type="AlphaFoldDB" id="A0A5A9GS99"/>
<reference evidence="2 3" key="1">
    <citation type="submission" date="2019-08" db="EMBL/GenBank/DDBJ databases">
        <authorList>
            <person name="Grouzdev D."/>
            <person name="Tikhonova E."/>
            <person name="Kravchenko I."/>
        </authorList>
    </citation>
    <scope>NUCLEOTIDE SEQUENCE [LARGE SCALE GENOMIC DNA]</scope>
    <source>
        <strain evidence="2 3">59b</strain>
    </source>
</reference>
<evidence type="ECO:0000313" key="3">
    <source>
        <dbReference type="Proteomes" id="UP000324927"/>
    </source>
</evidence>
<keyword evidence="3" id="KW-1185">Reference proteome</keyword>
<evidence type="ECO:0000256" key="1">
    <source>
        <dbReference type="SAM" id="MobiDB-lite"/>
    </source>
</evidence>
<dbReference type="Proteomes" id="UP000324927">
    <property type="component" value="Unassembled WGS sequence"/>
</dbReference>
<proteinExistence type="predicted"/>
<gene>
    <name evidence="2" type="ORF">FZ942_09025</name>
</gene>
<feature type="region of interest" description="Disordered" evidence="1">
    <location>
        <begin position="86"/>
        <end position="111"/>
    </location>
</feature>
<sequence>MEDVVSKKDGQCCHVQARLPAFGFEGIAGTSAQPIIQGMREKSLHPDFASLLDQFRLDMEVRRTIIARQQEQVDMARALISESRRAIGRSRARIPKQEPMHTASDRQNSGF</sequence>
<organism evidence="2 3">
    <name type="scientific">Azospirillum lipoferum</name>
    <dbReference type="NCBI Taxonomy" id="193"/>
    <lineage>
        <taxon>Bacteria</taxon>
        <taxon>Pseudomonadati</taxon>
        <taxon>Pseudomonadota</taxon>
        <taxon>Alphaproteobacteria</taxon>
        <taxon>Rhodospirillales</taxon>
        <taxon>Azospirillaceae</taxon>
        <taxon>Azospirillum</taxon>
    </lineage>
</organism>
<name>A0A5A9GS99_AZOLI</name>
<dbReference type="RefSeq" id="WP_149230751.1">
    <property type="nucleotide sequence ID" value="NZ_JALJXJ010000001.1"/>
</dbReference>